<dbReference type="Pfam" id="PF04542">
    <property type="entry name" value="Sigma70_r2"/>
    <property type="match status" value="1"/>
</dbReference>
<dbReference type="GO" id="GO:0006352">
    <property type="term" value="P:DNA-templated transcription initiation"/>
    <property type="evidence" value="ECO:0007669"/>
    <property type="project" value="InterPro"/>
</dbReference>
<evidence type="ECO:0000259" key="2">
    <source>
        <dbReference type="Pfam" id="PF08281"/>
    </source>
</evidence>
<dbReference type="Pfam" id="PF08281">
    <property type="entry name" value="Sigma70_r4_2"/>
    <property type="match status" value="1"/>
</dbReference>
<accession>A0A5B9VWW6</accession>
<dbReference type="GO" id="GO:0016987">
    <property type="term" value="F:sigma factor activity"/>
    <property type="evidence" value="ECO:0007669"/>
    <property type="project" value="InterPro"/>
</dbReference>
<dbReference type="InterPro" id="IPR007627">
    <property type="entry name" value="RNA_pol_sigma70_r2"/>
</dbReference>
<name>A0A5B9VWW6_9BACT</name>
<dbReference type="AlphaFoldDB" id="A0A5B9VWW6"/>
<dbReference type="SUPFAM" id="SSF88659">
    <property type="entry name" value="Sigma3 and sigma4 domains of RNA polymerase sigma factors"/>
    <property type="match status" value="1"/>
</dbReference>
<dbReference type="RefSeq" id="WP_148591900.1">
    <property type="nucleotide sequence ID" value="NZ_CP042997.1"/>
</dbReference>
<dbReference type="GO" id="GO:0003677">
    <property type="term" value="F:DNA binding"/>
    <property type="evidence" value="ECO:0007669"/>
    <property type="project" value="InterPro"/>
</dbReference>
<feature type="domain" description="RNA polymerase sigma-70 region 2" evidence="1">
    <location>
        <begin position="26"/>
        <end position="92"/>
    </location>
</feature>
<protein>
    <submittedName>
        <fullName evidence="4">RNA polymerase sigma factor</fullName>
    </submittedName>
</protein>
<proteinExistence type="predicted"/>
<feature type="domain" description="DUF6596" evidence="3">
    <location>
        <begin position="200"/>
        <end position="301"/>
    </location>
</feature>
<dbReference type="InterPro" id="IPR013249">
    <property type="entry name" value="RNA_pol_sigma70_r4_t2"/>
</dbReference>
<dbReference type="Gene3D" id="1.10.1740.10">
    <property type="match status" value="1"/>
</dbReference>
<gene>
    <name evidence="4" type="ORF">OJF2_10780</name>
</gene>
<dbReference type="PANTHER" id="PTHR47756">
    <property type="entry name" value="BLL6612 PROTEIN-RELATED"/>
    <property type="match status" value="1"/>
</dbReference>
<dbReference type="InterPro" id="IPR013325">
    <property type="entry name" value="RNA_pol_sigma_r2"/>
</dbReference>
<evidence type="ECO:0000259" key="1">
    <source>
        <dbReference type="Pfam" id="PF04542"/>
    </source>
</evidence>
<dbReference type="Gene3D" id="1.10.10.10">
    <property type="entry name" value="Winged helix-like DNA-binding domain superfamily/Winged helix DNA-binding domain"/>
    <property type="match status" value="1"/>
</dbReference>
<evidence type="ECO:0000313" key="4">
    <source>
        <dbReference type="EMBL" id="QEH32599.1"/>
    </source>
</evidence>
<dbReference type="EMBL" id="CP042997">
    <property type="protein sequence ID" value="QEH32599.1"/>
    <property type="molecule type" value="Genomic_DNA"/>
</dbReference>
<evidence type="ECO:0000259" key="3">
    <source>
        <dbReference type="Pfam" id="PF20239"/>
    </source>
</evidence>
<dbReference type="Pfam" id="PF20239">
    <property type="entry name" value="DUF6596"/>
    <property type="match status" value="1"/>
</dbReference>
<dbReference type="PANTHER" id="PTHR47756:SF2">
    <property type="entry name" value="BLL6612 PROTEIN"/>
    <property type="match status" value="1"/>
</dbReference>
<dbReference type="Proteomes" id="UP000324233">
    <property type="component" value="Chromosome"/>
</dbReference>
<organism evidence="4 5">
    <name type="scientific">Aquisphaera giovannonii</name>
    <dbReference type="NCBI Taxonomy" id="406548"/>
    <lineage>
        <taxon>Bacteria</taxon>
        <taxon>Pseudomonadati</taxon>
        <taxon>Planctomycetota</taxon>
        <taxon>Planctomycetia</taxon>
        <taxon>Isosphaerales</taxon>
        <taxon>Isosphaeraceae</taxon>
        <taxon>Aquisphaera</taxon>
    </lineage>
</organism>
<dbReference type="InterPro" id="IPR036388">
    <property type="entry name" value="WH-like_DNA-bd_sf"/>
</dbReference>
<dbReference type="SUPFAM" id="SSF88946">
    <property type="entry name" value="Sigma2 domain of RNA polymerase sigma factors"/>
    <property type="match status" value="1"/>
</dbReference>
<dbReference type="KEGG" id="agv:OJF2_10780"/>
<evidence type="ECO:0000313" key="5">
    <source>
        <dbReference type="Proteomes" id="UP000324233"/>
    </source>
</evidence>
<keyword evidence="5" id="KW-1185">Reference proteome</keyword>
<dbReference type="NCBIfam" id="TIGR02937">
    <property type="entry name" value="sigma70-ECF"/>
    <property type="match status" value="1"/>
</dbReference>
<sequence length="435" mass="48026">MRQDQSGGGERPADAPSAAHLVEHFFRRESGRLVAVLARVFGLRHLDLVEDMVQASLLEALQAWRAGGVPDDPSAWMHRVARNKVLDALRHRETVLRLAPSYARLRPMAAAPDLDDLFLDSGIADSQLRLMFACCHPALAVEDQIALTLKSLGGFGNAEIARGLLVSEETVKKRTQRARRELADRGVELAVPHADELPARLDAVHRGLYLLFNEGYSATSGDSVLRLDLCEEAARLCHLLGEHPLCRTPATLALLSLMLFHAARFDARTDGDGRLLLMEDQDRSRWDRALIARARAFLDESAAGRSVSIFHLEAGIALVHCEAPRFEETDWPAILRLYDALIARRPSAIYRLNRAIVLAHVAGPAAGLDELGALAGDPALRHYHLLDATLGELHRRAGNLDRAREHLARARDRTQSARERELLDRRLDSCGGGPP</sequence>
<reference evidence="4 5" key="1">
    <citation type="submission" date="2019-08" db="EMBL/GenBank/DDBJ databases">
        <title>Deep-cultivation of Planctomycetes and their phenomic and genomic characterization uncovers novel biology.</title>
        <authorList>
            <person name="Wiegand S."/>
            <person name="Jogler M."/>
            <person name="Boedeker C."/>
            <person name="Pinto D."/>
            <person name="Vollmers J."/>
            <person name="Rivas-Marin E."/>
            <person name="Kohn T."/>
            <person name="Peeters S.H."/>
            <person name="Heuer A."/>
            <person name="Rast P."/>
            <person name="Oberbeckmann S."/>
            <person name="Bunk B."/>
            <person name="Jeske O."/>
            <person name="Meyerdierks A."/>
            <person name="Storesund J.E."/>
            <person name="Kallscheuer N."/>
            <person name="Luecker S."/>
            <person name="Lage O.M."/>
            <person name="Pohl T."/>
            <person name="Merkel B.J."/>
            <person name="Hornburger P."/>
            <person name="Mueller R.-W."/>
            <person name="Bruemmer F."/>
            <person name="Labrenz M."/>
            <person name="Spormann A.M."/>
            <person name="Op den Camp H."/>
            <person name="Overmann J."/>
            <person name="Amann R."/>
            <person name="Jetten M.S.M."/>
            <person name="Mascher T."/>
            <person name="Medema M.H."/>
            <person name="Devos D.P."/>
            <person name="Kaster A.-K."/>
            <person name="Ovreas L."/>
            <person name="Rohde M."/>
            <person name="Galperin M.Y."/>
            <person name="Jogler C."/>
        </authorList>
    </citation>
    <scope>NUCLEOTIDE SEQUENCE [LARGE SCALE GENOMIC DNA]</scope>
    <source>
        <strain evidence="4 5">OJF2</strain>
    </source>
</reference>
<dbReference type="InterPro" id="IPR046531">
    <property type="entry name" value="DUF6596"/>
</dbReference>
<feature type="domain" description="RNA polymerase sigma factor 70 region 4 type 2" evidence="2">
    <location>
        <begin position="131"/>
        <end position="182"/>
    </location>
</feature>
<dbReference type="OrthoDB" id="9780299at2"/>
<dbReference type="InterPro" id="IPR014284">
    <property type="entry name" value="RNA_pol_sigma-70_dom"/>
</dbReference>
<dbReference type="InterPro" id="IPR013324">
    <property type="entry name" value="RNA_pol_sigma_r3/r4-like"/>
</dbReference>